<name>A0A6J6F7X5_9ZZZZ</name>
<accession>A0A6J6F7X5</accession>
<dbReference type="InterPro" id="IPR013549">
    <property type="entry name" value="DUF1731"/>
</dbReference>
<organism evidence="2">
    <name type="scientific">freshwater metagenome</name>
    <dbReference type="NCBI Taxonomy" id="449393"/>
    <lineage>
        <taxon>unclassified sequences</taxon>
        <taxon>metagenomes</taxon>
        <taxon>ecological metagenomes</taxon>
    </lineage>
</organism>
<dbReference type="Gene3D" id="3.40.50.720">
    <property type="entry name" value="NAD(P)-binding Rossmann-like Domain"/>
    <property type="match status" value="1"/>
</dbReference>
<dbReference type="SUPFAM" id="SSF51735">
    <property type="entry name" value="NAD(P)-binding Rossmann-fold domains"/>
    <property type="match status" value="1"/>
</dbReference>
<dbReference type="InterPro" id="IPR036291">
    <property type="entry name" value="NAD(P)-bd_dom_sf"/>
</dbReference>
<dbReference type="AlphaFoldDB" id="A0A6J6F7X5"/>
<dbReference type="PANTHER" id="PTHR11092:SF0">
    <property type="entry name" value="EPIMERASE FAMILY PROTEIN SDR39U1"/>
    <property type="match status" value="1"/>
</dbReference>
<dbReference type="PANTHER" id="PTHR11092">
    <property type="entry name" value="SUGAR NUCLEOTIDE EPIMERASE RELATED"/>
    <property type="match status" value="1"/>
</dbReference>
<protein>
    <submittedName>
        <fullName evidence="2">Unannotated protein</fullName>
    </submittedName>
</protein>
<evidence type="ECO:0000313" key="2">
    <source>
        <dbReference type="EMBL" id="CAB4584941.1"/>
    </source>
</evidence>
<proteinExistence type="predicted"/>
<dbReference type="EMBL" id="CAEZTT010000178">
    <property type="protein sequence ID" value="CAB4584941.1"/>
    <property type="molecule type" value="Genomic_DNA"/>
</dbReference>
<evidence type="ECO:0000259" key="1">
    <source>
        <dbReference type="Pfam" id="PF08338"/>
    </source>
</evidence>
<feature type="domain" description="DUF1731" evidence="1">
    <location>
        <begin position="85"/>
        <end position="130"/>
    </location>
</feature>
<reference evidence="2" key="1">
    <citation type="submission" date="2020-05" db="EMBL/GenBank/DDBJ databases">
        <authorList>
            <person name="Chiriac C."/>
            <person name="Salcher M."/>
            <person name="Ghai R."/>
            <person name="Kavagutti S V."/>
        </authorList>
    </citation>
    <scope>NUCLEOTIDE SEQUENCE</scope>
</reference>
<dbReference type="Pfam" id="PF08338">
    <property type="entry name" value="DUF1731"/>
    <property type="match status" value="1"/>
</dbReference>
<sequence length="134" mass="14042">MSSAGGALAKLVPLFKFGLGSPLGNGKQYWSFISLSDEVKAIKYLIGKTEISGPVNLTAPTPVTNLEVSKTLAKLLNRPMLPIGVPSPILKTALGEFSQEVLGSARVIPAVLQRNGFGFEHPTIAAALKSALAK</sequence>
<gene>
    <name evidence="2" type="ORF">UFOPK1726_01165</name>
</gene>